<dbReference type="GO" id="GO:0003677">
    <property type="term" value="F:DNA binding"/>
    <property type="evidence" value="ECO:0007669"/>
    <property type="project" value="InterPro"/>
</dbReference>
<dbReference type="Proteomes" id="UP000293154">
    <property type="component" value="Chromosome"/>
</dbReference>
<gene>
    <name evidence="1" type="ORF">EKN56_06755</name>
</gene>
<dbReference type="RefSeq" id="WP_130591073.1">
    <property type="nucleotide sequence ID" value="NZ_CP034752.1"/>
</dbReference>
<dbReference type="NCBIfam" id="TIGR01712">
    <property type="entry name" value="phage_N6A_met"/>
    <property type="match status" value="1"/>
</dbReference>
<evidence type="ECO:0000313" key="2">
    <source>
        <dbReference type="Proteomes" id="UP000293154"/>
    </source>
</evidence>
<organism evidence="1 2">
    <name type="scientific">Limnobaculum zhutongyuii</name>
    <dbReference type="NCBI Taxonomy" id="2498113"/>
    <lineage>
        <taxon>Bacteria</taxon>
        <taxon>Pseudomonadati</taxon>
        <taxon>Pseudomonadota</taxon>
        <taxon>Gammaproteobacteria</taxon>
        <taxon>Enterobacterales</taxon>
        <taxon>Budviciaceae</taxon>
        <taxon>Limnobaculum</taxon>
    </lineage>
</organism>
<dbReference type="AlphaFoldDB" id="A0A411WIU8"/>
<sequence>MVDFSRAEYLKQVNTLRSKSNHQLKDIGDQWCTPDALFWGIDSLFGPLVLDLFSDGENNKCLNYYTAADNALTKNWADQLSKLNGAAFANPPYSRAKQHRGHYITGMSHIMSHTIKQRELGGRYVYLVKVATAEEWWPGDKADHIAFIRGRISFDMPKWFIPADKRQEVTTASFGVAILIFDKTWTGPQLSYVHRDDLLTRGNTIMTRMKDEASRIVVAA</sequence>
<dbReference type="InterPro" id="IPR008593">
    <property type="entry name" value="Dam_MeTrfase"/>
</dbReference>
<dbReference type="GO" id="GO:0009007">
    <property type="term" value="F:site-specific DNA-methyltransferase (adenine-specific) activity"/>
    <property type="evidence" value="ECO:0007669"/>
    <property type="project" value="UniProtKB-EC"/>
</dbReference>
<dbReference type="KEGG" id="prag:EKN56_06755"/>
<protein>
    <submittedName>
        <fullName evidence="1">Phage N-6-adenine-methyltransferase</fullName>
        <ecNumber evidence="1">2.1.1.72</ecNumber>
    </submittedName>
</protein>
<reference evidence="1 2" key="1">
    <citation type="submission" date="2019-03" db="EMBL/GenBank/DDBJ databases">
        <title>Pragia sp. nov. isolated from the gut tract of Carduelis flavirostris.</title>
        <authorList>
            <person name="Ge Y."/>
        </authorList>
    </citation>
    <scope>NUCLEOTIDE SEQUENCE [LARGE SCALE GENOMIC DNA]</scope>
    <source>
        <strain evidence="1 2">CF-458</strain>
    </source>
</reference>
<evidence type="ECO:0000313" key="1">
    <source>
        <dbReference type="EMBL" id="QBH96121.1"/>
    </source>
</evidence>
<accession>A0A411WIU8</accession>
<dbReference type="GO" id="GO:0032259">
    <property type="term" value="P:methylation"/>
    <property type="evidence" value="ECO:0007669"/>
    <property type="project" value="UniProtKB-KW"/>
</dbReference>
<dbReference type="EC" id="2.1.1.72" evidence="1"/>
<dbReference type="GO" id="GO:0009307">
    <property type="term" value="P:DNA restriction-modification system"/>
    <property type="evidence" value="ECO:0007669"/>
    <property type="project" value="InterPro"/>
</dbReference>
<dbReference type="Pfam" id="PF05869">
    <property type="entry name" value="Dam"/>
    <property type="match status" value="1"/>
</dbReference>
<dbReference type="REBASE" id="302726">
    <property type="entry name" value="M.PspCF458ORF6755P"/>
</dbReference>
<keyword evidence="1" id="KW-0808">Transferase</keyword>
<keyword evidence="2" id="KW-1185">Reference proteome</keyword>
<keyword evidence="1" id="KW-0489">Methyltransferase</keyword>
<dbReference type="OrthoDB" id="6258822at2"/>
<proteinExistence type="predicted"/>
<name>A0A411WIU8_9GAMM</name>
<dbReference type="EMBL" id="CP034752">
    <property type="protein sequence ID" value="QBH96121.1"/>
    <property type="molecule type" value="Genomic_DNA"/>
</dbReference>